<comment type="caution">
    <text evidence="1">The sequence shown here is derived from an EMBL/GenBank/DDBJ whole genome shotgun (WGS) entry which is preliminary data.</text>
</comment>
<reference evidence="1" key="1">
    <citation type="submission" date="2022-06" db="EMBL/GenBank/DDBJ databases">
        <title>New cyanobacteria of genus Symplocastrum in benthos of Lake Baikal.</title>
        <authorList>
            <person name="Sorokovikova E."/>
            <person name="Tikhonova I."/>
            <person name="Krasnopeev A."/>
            <person name="Evseev P."/>
            <person name="Gladkikh A."/>
            <person name="Belykh O."/>
        </authorList>
    </citation>
    <scope>NUCLEOTIDE SEQUENCE</scope>
    <source>
        <strain evidence="1">BBK-W-15</strain>
    </source>
</reference>
<keyword evidence="2" id="KW-1185">Reference proteome</keyword>
<dbReference type="AlphaFoldDB" id="A0AAE3GPT2"/>
<evidence type="ECO:0000313" key="1">
    <source>
        <dbReference type="EMBL" id="MCP2727914.1"/>
    </source>
</evidence>
<accession>A0AAE3GPT2</accession>
<proteinExistence type="predicted"/>
<organism evidence="1 2">
    <name type="scientific">Limnofasciculus baicalensis BBK-W-15</name>
    <dbReference type="NCBI Taxonomy" id="2699891"/>
    <lineage>
        <taxon>Bacteria</taxon>
        <taxon>Bacillati</taxon>
        <taxon>Cyanobacteriota</taxon>
        <taxon>Cyanophyceae</taxon>
        <taxon>Coleofasciculales</taxon>
        <taxon>Coleofasciculaceae</taxon>
        <taxon>Limnofasciculus</taxon>
        <taxon>Limnofasciculus baicalensis</taxon>
    </lineage>
</organism>
<dbReference type="Proteomes" id="UP001204953">
    <property type="component" value="Unassembled WGS sequence"/>
</dbReference>
<dbReference type="EMBL" id="JAMZMM010000032">
    <property type="protein sequence ID" value="MCP2727914.1"/>
    <property type="molecule type" value="Genomic_DNA"/>
</dbReference>
<protein>
    <submittedName>
        <fullName evidence="1">Uncharacterized protein</fullName>
    </submittedName>
</protein>
<gene>
    <name evidence="1" type="ORF">NJ959_05405</name>
</gene>
<dbReference type="RefSeq" id="WP_254010721.1">
    <property type="nucleotide sequence ID" value="NZ_JAMZMM010000032.1"/>
</dbReference>
<sequence>MSQSIATINTRLIDSLTQIIISLSEEEYRILIEKIQLSRFNDSQENIQSLKQDIALGIAQLQNGQYTEYDENGLPTLIDSIKARGKERLQGESAE</sequence>
<evidence type="ECO:0000313" key="2">
    <source>
        <dbReference type="Proteomes" id="UP001204953"/>
    </source>
</evidence>
<name>A0AAE3GPT2_9CYAN</name>